<dbReference type="GO" id="GO:0005524">
    <property type="term" value="F:ATP binding"/>
    <property type="evidence" value="ECO:0007669"/>
    <property type="project" value="InterPro"/>
</dbReference>
<proteinExistence type="predicted"/>
<dbReference type="Pfam" id="PF05362">
    <property type="entry name" value="Lon_C"/>
    <property type="match status" value="1"/>
</dbReference>
<keyword evidence="5" id="KW-1185">Reference proteome</keyword>
<dbReference type="AlphaFoldDB" id="U3TEM3"/>
<protein>
    <submittedName>
        <fullName evidence="4">Archaeal serine protease</fullName>
    </submittedName>
</protein>
<dbReference type="GeneID" id="17110660"/>
<dbReference type="GO" id="GO:0004176">
    <property type="term" value="F:ATP-dependent peptidase activity"/>
    <property type="evidence" value="ECO:0007669"/>
    <property type="project" value="InterPro"/>
</dbReference>
<dbReference type="InterPro" id="IPR014721">
    <property type="entry name" value="Ribsml_uS5_D2-typ_fold_subgr"/>
</dbReference>
<name>U3TEM3_9CREN</name>
<evidence type="ECO:0000256" key="1">
    <source>
        <dbReference type="ARBA" id="ARBA00004141"/>
    </source>
</evidence>
<dbReference type="Gene3D" id="3.30.230.10">
    <property type="match status" value="1"/>
</dbReference>
<keyword evidence="4" id="KW-0378">Hydrolase</keyword>
<keyword evidence="2" id="KW-0812">Transmembrane</keyword>
<dbReference type="EMBL" id="AP012489">
    <property type="protein sequence ID" value="BAN90896.1"/>
    <property type="molecule type" value="Genomic_DNA"/>
</dbReference>
<sequence>MKTALYPAALLAIILVASVTPALAAGSDQEMGGSQVSCESMIVAVSSSGEGVTGRLVVTVRSPGEGRVFISTSPASQLDTLGSARVAAFAASLAAGVDMSRLDYYYVIESSSIVVGGPSAGLAMALATYSLLTTGSCPEGYAATGMILPDTSVGPVGGLKEKLEAAASAGAKIFLIPHGQEKYTYIARKVERSGPIVRIVSTPVSIDLVEYGKSLGVEVVGVSTLVEAAKVLGLPTPEPKAYPQPSQQILTMLDQYTVDTVQLARDLVNGMDGTLVQRVLELSDQALDLVDEGFYYAAAVEATLAFSYAKAAVEVSETANGDFDVTSLVEESQNSISTVMERLEGISGVTDVSLDAALKAYGILGEAAYEYSTGLDMLVEKDGRYLIPVSILGGANYEGVIRIASALSLARWAELWASIAEPSQGGVALDESALEKLARVVESQAVTTTAYVIQIGNETGKRGYERSEYLVSLALSTKDNPLETAGYSVEAIAAASSYLHDAFTLEPESAAEGIAGLASYIASQLPMQSAQYPKAALASIDAMEGIEKLLTSSKALLYLGSVALALGAEKAQIPESIHASTEAAETVTVTQQSTLTVTKTVEKEIPVESNAGAYSIAILLAAVLSLLLGAAISRLFR</sequence>
<dbReference type="GO" id="GO:0030163">
    <property type="term" value="P:protein catabolic process"/>
    <property type="evidence" value="ECO:0007669"/>
    <property type="project" value="InterPro"/>
</dbReference>
<reference evidence="4 5" key="1">
    <citation type="journal article" date="2013" name="Appl. Environ. Microbiol.">
        <title>Variation of the Virus-Related Elements within Syntenic Genomes of the Hyperthermophilic Archaeon Aeropyrum.</title>
        <authorList>
            <person name="Daifuku T."/>
            <person name="Yoshida T."/>
            <person name="Kitamura T."/>
            <person name="Kawaichi S."/>
            <person name="Inoue T."/>
            <person name="Nomura K."/>
            <person name="Yoshida Y."/>
            <person name="Kuno S."/>
            <person name="Sako Y."/>
        </authorList>
    </citation>
    <scope>NUCLEOTIDE SEQUENCE [LARGE SCALE GENOMIC DNA]</scope>
    <source>
        <strain evidence="4 5">SY1</strain>
    </source>
</reference>
<dbReference type="RefSeq" id="WP_022542164.1">
    <property type="nucleotide sequence ID" value="NC_022521.1"/>
</dbReference>
<comment type="subcellular location">
    <subcellularLocation>
        <location evidence="1">Membrane</location>
        <topology evidence="1">Multi-pass membrane protein</topology>
    </subcellularLocation>
</comment>
<organism evidence="4 5">
    <name type="scientific">Aeropyrum camini SY1 = JCM 12091</name>
    <dbReference type="NCBI Taxonomy" id="1198449"/>
    <lineage>
        <taxon>Archaea</taxon>
        <taxon>Thermoproteota</taxon>
        <taxon>Thermoprotei</taxon>
        <taxon>Desulfurococcales</taxon>
        <taxon>Desulfurococcaceae</taxon>
        <taxon>Aeropyrum</taxon>
    </lineage>
</organism>
<evidence type="ECO:0000256" key="2">
    <source>
        <dbReference type="SAM" id="Phobius"/>
    </source>
</evidence>
<evidence type="ECO:0000313" key="5">
    <source>
        <dbReference type="Proteomes" id="UP000016887"/>
    </source>
</evidence>
<dbReference type="PATRIC" id="fig|1198449.6.peg.1441"/>
<dbReference type="KEGG" id="acj:ACAM_1427"/>
<dbReference type="PANTHER" id="PTHR10046">
    <property type="entry name" value="ATP DEPENDENT LON PROTEASE FAMILY MEMBER"/>
    <property type="match status" value="1"/>
</dbReference>
<dbReference type="InterPro" id="IPR020568">
    <property type="entry name" value="Ribosomal_Su5_D2-typ_SF"/>
</dbReference>
<accession>U3TEM3</accession>
<dbReference type="InterPro" id="IPR027065">
    <property type="entry name" value="Lon_Prtase"/>
</dbReference>
<dbReference type="MEROPS" id="S16.A12"/>
<keyword evidence="2" id="KW-0472">Membrane</keyword>
<feature type="transmembrane region" description="Helical" evidence="2">
    <location>
        <begin position="613"/>
        <end position="636"/>
    </location>
</feature>
<dbReference type="GO" id="GO:0006508">
    <property type="term" value="P:proteolysis"/>
    <property type="evidence" value="ECO:0007669"/>
    <property type="project" value="UniProtKB-KW"/>
</dbReference>
<dbReference type="GO" id="GO:0016020">
    <property type="term" value="C:membrane"/>
    <property type="evidence" value="ECO:0007669"/>
    <property type="project" value="UniProtKB-SubCell"/>
</dbReference>
<dbReference type="GO" id="GO:0004252">
    <property type="term" value="F:serine-type endopeptidase activity"/>
    <property type="evidence" value="ECO:0007669"/>
    <property type="project" value="InterPro"/>
</dbReference>
<evidence type="ECO:0000313" key="4">
    <source>
        <dbReference type="EMBL" id="BAN90896.1"/>
    </source>
</evidence>
<dbReference type="STRING" id="1198449.ACAM_1427"/>
<gene>
    <name evidence="4" type="ORF">ACAM_1427</name>
</gene>
<keyword evidence="2" id="KW-1133">Transmembrane helix</keyword>
<dbReference type="InterPro" id="IPR008269">
    <property type="entry name" value="Lon_proteolytic"/>
</dbReference>
<feature type="domain" description="Lon proteolytic" evidence="3">
    <location>
        <begin position="14"/>
        <end position="235"/>
    </location>
</feature>
<dbReference type="Proteomes" id="UP000016887">
    <property type="component" value="Chromosome"/>
</dbReference>
<keyword evidence="4" id="KW-0645">Protease</keyword>
<dbReference type="PROSITE" id="PS51786">
    <property type="entry name" value="LON_PROTEOLYTIC"/>
    <property type="match status" value="1"/>
</dbReference>
<dbReference type="SUPFAM" id="SSF54211">
    <property type="entry name" value="Ribosomal protein S5 domain 2-like"/>
    <property type="match status" value="1"/>
</dbReference>
<dbReference type="eggNOG" id="arCOG01937">
    <property type="taxonomic scope" value="Archaea"/>
</dbReference>
<evidence type="ECO:0000259" key="3">
    <source>
        <dbReference type="PROSITE" id="PS51786"/>
    </source>
</evidence>